<dbReference type="InterPro" id="IPR013096">
    <property type="entry name" value="Cupin_2"/>
</dbReference>
<dbReference type="InterPro" id="IPR014710">
    <property type="entry name" value="RmlC-like_jellyroll"/>
</dbReference>
<protein>
    <recommendedName>
        <fullName evidence="1">Cupin type-2 domain-containing protein</fullName>
    </recommendedName>
</protein>
<keyword evidence="3" id="KW-1185">Reference proteome</keyword>
<dbReference type="SUPFAM" id="SSF51182">
    <property type="entry name" value="RmlC-like cupins"/>
    <property type="match status" value="1"/>
</dbReference>
<comment type="caution">
    <text evidence="2">The sequence shown here is derived from an EMBL/GenBank/DDBJ whole genome shotgun (WGS) entry which is preliminary data.</text>
</comment>
<proteinExistence type="predicted"/>
<dbReference type="Gene3D" id="2.60.120.10">
    <property type="entry name" value="Jelly Rolls"/>
    <property type="match status" value="1"/>
</dbReference>
<gene>
    <name evidence="2" type="ORF">C9374_014516</name>
</gene>
<feature type="domain" description="Cupin type-2" evidence="1">
    <location>
        <begin position="71"/>
        <end position="140"/>
    </location>
</feature>
<organism evidence="2 3">
    <name type="scientific">Naegleria lovaniensis</name>
    <name type="common">Amoeba</name>
    <dbReference type="NCBI Taxonomy" id="51637"/>
    <lineage>
        <taxon>Eukaryota</taxon>
        <taxon>Discoba</taxon>
        <taxon>Heterolobosea</taxon>
        <taxon>Tetramitia</taxon>
        <taxon>Eutetramitia</taxon>
        <taxon>Vahlkampfiidae</taxon>
        <taxon>Naegleria</taxon>
    </lineage>
</organism>
<evidence type="ECO:0000259" key="1">
    <source>
        <dbReference type="Pfam" id="PF07883"/>
    </source>
</evidence>
<dbReference type="RefSeq" id="XP_044553108.1">
    <property type="nucleotide sequence ID" value="XM_044690512.1"/>
</dbReference>
<dbReference type="InterPro" id="IPR011051">
    <property type="entry name" value="RmlC_Cupin_sf"/>
</dbReference>
<dbReference type="Pfam" id="PF07883">
    <property type="entry name" value="Cupin_2"/>
    <property type="match status" value="1"/>
</dbReference>
<dbReference type="EMBL" id="PYSW02000008">
    <property type="protein sequence ID" value="KAG2389116.1"/>
    <property type="molecule type" value="Genomic_DNA"/>
</dbReference>
<accession>A0AA88GVE6</accession>
<evidence type="ECO:0000313" key="3">
    <source>
        <dbReference type="Proteomes" id="UP000816034"/>
    </source>
</evidence>
<dbReference type="AlphaFoldDB" id="A0AA88GVE6"/>
<dbReference type="Proteomes" id="UP000816034">
    <property type="component" value="Unassembled WGS sequence"/>
</dbReference>
<dbReference type="GeneID" id="68106969"/>
<dbReference type="CDD" id="cd06981">
    <property type="entry name" value="cupin_reut_a1446"/>
    <property type="match status" value="1"/>
</dbReference>
<evidence type="ECO:0000313" key="2">
    <source>
        <dbReference type="EMBL" id="KAG2389116.1"/>
    </source>
</evidence>
<sequence>MSKDPHLNSVPINTSIHSERNESFTLGNLFHVESHHLDSSRNENIELFQHLFKTNSTLIERIISTGQFTPSEEWYDQEKDEFVVLLQGESTLLMECKKDQNVVELKEVKLKKGDYINIPKHVRHQVKSTSVDPPCIWLAVHYT</sequence>
<reference evidence="2 3" key="1">
    <citation type="journal article" date="2018" name="BMC Genomics">
        <title>The genome of Naegleria lovaniensis, the basis for a comparative approach to unravel pathogenicity factors of the human pathogenic amoeba N. fowleri.</title>
        <authorList>
            <person name="Liechti N."/>
            <person name="Schurch N."/>
            <person name="Bruggmann R."/>
            <person name="Wittwer M."/>
        </authorList>
    </citation>
    <scope>NUCLEOTIDE SEQUENCE [LARGE SCALE GENOMIC DNA]</scope>
    <source>
        <strain evidence="2 3">ATCC 30569</strain>
    </source>
</reference>
<name>A0AA88GVE6_NAELO</name>